<dbReference type="GO" id="GO:0005886">
    <property type="term" value="C:plasma membrane"/>
    <property type="evidence" value="ECO:0007669"/>
    <property type="project" value="UniProtKB-SubCell"/>
</dbReference>
<dbReference type="PANTHER" id="PTHR33452:SF4">
    <property type="entry name" value="BLL4328 PROTEIN"/>
    <property type="match status" value="1"/>
</dbReference>
<dbReference type="InterPro" id="IPR032808">
    <property type="entry name" value="DoxX"/>
</dbReference>
<keyword evidence="5 7" id="KW-1133">Transmembrane helix</keyword>
<gene>
    <name evidence="8" type="ORF">HRJ53_05155</name>
</gene>
<evidence type="ECO:0000256" key="5">
    <source>
        <dbReference type="ARBA" id="ARBA00022989"/>
    </source>
</evidence>
<organism evidence="8 9">
    <name type="scientific">Candidatus Acidiferrum panamense</name>
    <dbReference type="NCBI Taxonomy" id="2741543"/>
    <lineage>
        <taxon>Bacteria</taxon>
        <taxon>Pseudomonadati</taxon>
        <taxon>Acidobacteriota</taxon>
        <taxon>Terriglobia</taxon>
        <taxon>Candidatus Acidiferrales</taxon>
        <taxon>Candidatus Acidiferrum</taxon>
    </lineage>
</organism>
<accession>A0A7V8NN80</accession>
<dbReference type="EMBL" id="JACDQQ010000499">
    <property type="protein sequence ID" value="MBA0084366.1"/>
    <property type="molecule type" value="Genomic_DNA"/>
</dbReference>
<dbReference type="Pfam" id="PF07681">
    <property type="entry name" value="DoxX"/>
    <property type="match status" value="1"/>
</dbReference>
<evidence type="ECO:0000313" key="8">
    <source>
        <dbReference type="EMBL" id="MBA0084366.1"/>
    </source>
</evidence>
<dbReference type="PANTHER" id="PTHR33452">
    <property type="entry name" value="OXIDOREDUCTASE CATD-RELATED"/>
    <property type="match status" value="1"/>
</dbReference>
<name>A0A7V8NN80_9BACT</name>
<keyword evidence="6 7" id="KW-0472">Membrane</keyword>
<evidence type="ECO:0000256" key="2">
    <source>
        <dbReference type="ARBA" id="ARBA00006679"/>
    </source>
</evidence>
<feature type="transmembrane region" description="Helical" evidence="7">
    <location>
        <begin position="102"/>
        <end position="122"/>
    </location>
</feature>
<protein>
    <submittedName>
        <fullName evidence="8">DoxX family protein</fullName>
    </submittedName>
</protein>
<feature type="transmembrane region" description="Helical" evidence="7">
    <location>
        <begin position="12"/>
        <end position="35"/>
    </location>
</feature>
<dbReference type="AlphaFoldDB" id="A0A7V8NN80"/>
<evidence type="ECO:0000313" key="9">
    <source>
        <dbReference type="Proteomes" id="UP000567293"/>
    </source>
</evidence>
<evidence type="ECO:0000256" key="4">
    <source>
        <dbReference type="ARBA" id="ARBA00022692"/>
    </source>
</evidence>
<proteinExistence type="inferred from homology"/>
<dbReference type="Proteomes" id="UP000567293">
    <property type="component" value="Unassembled WGS sequence"/>
</dbReference>
<sequence>MKNRSLEPHLRSLFRIVAAFTYSLHGWQKFLGVFGGVRGHSLPPTSMLGLAGMIETFGGGLILLGLFTRPVAFLLSGEMAVGYFRTHAPQGFWPLLNGGELAVFYCFMFLWLSAAGAGPWSCDHLLRKKN</sequence>
<comment type="subcellular location">
    <subcellularLocation>
        <location evidence="1">Cell membrane</location>
        <topology evidence="1">Multi-pass membrane protein</topology>
    </subcellularLocation>
</comment>
<keyword evidence="3" id="KW-1003">Cell membrane</keyword>
<feature type="transmembrane region" description="Helical" evidence="7">
    <location>
        <begin position="47"/>
        <end position="67"/>
    </location>
</feature>
<keyword evidence="4 7" id="KW-0812">Transmembrane</keyword>
<comment type="similarity">
    <text evidence="2">Belongs to the DoxX family.</text>
</comment>
<keyword evidence="9" id="KW-1185">Reference proteome</keyword>
<evidence type="ECO:0000256" key="7">
    <source>
        <dbReference type="SAM" id="Phobius"/>
    </source>
</evidence>
<evidence type="ECO:0000256" key="6">
    <source>
        <dbReference type="ARBA" id="ARBA00023136"/>
    </source>
</evidence>
<evidence type="ECO:0000256" key="1">
    <source>
        <dbReference type="ARBA" id="ARBA00004651"/>
    </source>
</evidence>
<comment type="caution">
    <text evidence="8">The sequence shown here is derived from an EMBL/GenBank/DDBJ whole genome shotgun (WGS) entry which is preliminary data.</text>
</comment>
<evidence type="ECO:0000256" key="3">
    <source>
        <dbReference type="ARBA" id="ARBA00022475"/>
    </source>
</evidence>
<reference evidence="8" key="1">
    <citation type="submission" date="2020-06" db="EMBL/GenBank/DDBJ databases">
        <title>Legume-microbial interactions unlock mineral nutrients during tropical forest succession.</title>
        <authorList>
            <person name="Epihov D.Z."/>
        </authorList>
    </citation>
    <scope>NUCLEOTIDE SEQUENCE [LARGE SCALE GENOMIC DNA]</scope>
    <source>
        <strain evidence="8">Pan2503</strain>
    </source>
</reference>
<dbReference type="InterPro" id="IPR051907">
    <property type="entry name" value="DoxX-like_oxidoreductase"/>
</dbReference>